<dbReference type="InterPro" id="IPR014710">
    <property type="entry name" value="RmlC-like_jellyroll"/>
</dbReference>
<dbReference type="InterPro" id="IPR020449">
    <property type="entry name" value="Tscrpt_reg_AraC-type_HTH"/>
</dbReference>
<dbReference type="AlphaFoldDB" id="A0A4R6U5F5"/>
<name>A0A4R6U5F5_9BACI</name>
<reference evidence="5 6" key="1">
    <citation type="submission" date="2019-03" db="EMBL/GenBank/DDBJ databases">
        <title>Genomic Encyclopedia of Type Strains, Phase IV (KMG-IV): sequencing the most valuable type-strain genomes for metagenomic binning, comparative biology and taxonomic classification.</title>
        <authorList>
            <person name="Goeker M."/>
        </authorList>
    </citation>
    <scope>NUCLEOTIDE SEQUENCE [LARGE SCALE GENOMIC DNA]</scope>
    <source>
        <strain evidence="5 6">DSM 28697</strain>
    </source>
</reference>
<dbReference type="GO" id="GO:0043565">
    <property type="term" value="F:sequence-specific DNA binding"/>
    <property type="evidence" value="ECO:0007669"/>
    <property type="project" value="InterPro"/>
</dbReference>
<keyword evidence="2 5" id="KW-0238">DNA-binding</keyword>
<protein>
    <submittedName>
        <fullName evidence="5">AraC-like DNA-binding protein</fullName>
    </submittedName>
</protein>
<keyword evidence="3" id="KW-0804">Transcription</keyword>
<dbReference type="InterPro" id="IPR003313">
    <property type="entry name" value="AraC-bd"/>
</dbReference>
<proteinExistence type="predicted"/>
<dbReference type="GO" id="GO:0003700">
    <property type="term" value="F:DNA-binding transcription factor activity"/>
    <property type="evidence" value="ECO:0007669"/>
    <property type="project" value="InterPro"/>
</dbReference>
<dbReference type="PANTHER" id="PTHR43280">
    <property type="entry name" value="ARAC-FAMILY TRANSCRIPTIONAL REGULATOR"/>
    <property type="match status" value="1"/>
</dbReference>
<accession>A0A4R6U5F5</accession>
<evidence type="ECO:0000256" key="2">
    <source>
        <dbReference type="ARBA" id="ARBA00023125"/>
    </source>
</evidence>
<evidence type="ECO:0000313" key="6">
    <source>
        <dbReference type="Proteomes" id="UP000295632"/>
    </source>
</evidence>
<dbReference type="InterPro" id="IPR018060">
    <property type="entry name" value="HTH_AraC"/>
</dbReference>
<dbReference type="InterPro" id="IPR009057">
    <property type="entry name" value="Homeodomain-like_sf"/>
</dbReference>
<dbReference type="InterPro" id="IPR037923">
    <property type="entry name" value="HTH-like"/>
</dbReference>
<organism evidence="5 6">
    <name type="scientific">Aureibacillus halotolerans</name>
    <dbReference type="NCBI Taxonomy" id="1508390"/>
    <lineage>
        <taxon>Bacteria</taxon>
        <taxon>Bacillati</taxon>
        <taxon>Bacillota</taxon>
        <taxon>Bacilli</taxon>
        <taxon>Bacillales</taxon>
        <taxon>Bacillaceae</taxon>
        <taxon>Aureibacillus</taxon>
    </lineage>
</organism>
<keyword evidence="6" id="KW-1185">Reference proteome</keyword>
<feature type="domain" description="HTH araC/xylS-type" evidence="4">
    <location>
        <begin position="196"/>
        <end position="294"/>
    </location>
</feature>
<gene>
    <name evidence="5" type="ORF">EV213_105118</name>
</gene>
<dbReference type="SUPFAM" id="SSF51215">
    <property type="entry name" value="Regulatory protein AraC"/>
    <property type="match status" value="1"/>
</dbReference>
<comment type="caution">
    <text evidence="5">The sequence shown here is derived from an EMBL/GenBank/DDBJ whole genome shotgun (WGS) entry which is preliminary data.</text>
</comment>
<evidence type="ECO:0000256" key="3">
    <source>
        <dbReference type="ARBA" id="ARBA00023163"/>
    </source>
</evidence>
<dbReference type="EMBL" id="SNYJ01000005">
    <property type="protein sequence ID" value="TDQ40772.1"/>
    <property type="molecule type" value="Genomic_DNA"/>
</dbReference>
<dbReference type="PANTHER" id="PTHR43280:SF28">
    <property type="entry name" value="HTH-TYPE TRANSCRIPTIONAL ACTIVATOR RHAS"/>
    <property type="match status" value="1"/>
</dbReference>
<keyword evidence="1" id="KW-0805">Transcription regulation</keyword>
<dbReference type="Gene3D" id="1.10.10.60">
    <property type="entry name" value="Homeodomain-like"/>
    <property type="match status" value="2"/>
</dbReference>
<dbReference type="Pfam" id="PF12833">
    <property type="entry name" value="HTH_18"/>
    <property type="match status" value="1"/>
</dbReference>
<evidence type="ECO:0000259" key="4">
    <source>
        <dbReference type="PROSITE" id="PS01124"/>
    </source>
</evidence>
<sequence>MSILTSNEHLDQKSFPFSIRKVLHAQDNAPPVHGHDFVELIYVIYGEAKHFFEGQLNRLCAGDVFIINPGEVHTYHIEKGKQIEIVNCLFLPELIQDTWLKALGITQSMDYFYVHPFLKPTERFHHCLNLRGKASTHVLHLLEGMHSEYEAQQSGYSTLIRLKLVELLICLSRYYTDMTENAKPSPYEHDRQMLIRRMCGFLDRHHDQKITTTTLAELFNVSTRQLGRVFKEETGMTIVEMIHSIRIEKAKYLLDQTDDKVIHIANKVGYEDQAFFSRLFRRLVGVSPGKYRAQGVDGMGQE</sequence>
<dbReference type="PROSITE" id="PS01124">
    <property type="entry name" value="HTH_ARAC_FAMILY_2"/>
    <property type="match status" value="1"/>
</dbReference>
<evidence type="ECO:0000313" key="5">
    <source>
        <dbReference type="EMBL" id="TDQ40772.1"/>
    </source>
</evidence>
<dbReference type="RefSeq" id="WP_166639212.1">
    <property type="nucleotide sequence ID" value="NZ_SNYJ01000005.1"/>
</dbReference>
<dbReference type="SMART" id="SM00342">
    <property type="entry name" value="HTH_ARAC"/>
    <property type="match status" value="1"/>
</dbReference>
<dbReference type="Proteomes" id="UP000295632">
    <property type="component" value="Unassembled WGS sequence"/>
</dbReference>
<dbReference type="Pfam" id="PF02311">
    <property type="entry name" value="AraC_binding"/>
    <property type="match status" value="1"/>
</dbReference>
<evidence type="ECO:0000256" key="1">
    <source>
        <dbReference type="ARBA" id="ARBA00023015"/>
    </source>
</evidence>
<dbReference type="Gene3D" id="2.60.120.10">
    <property type="entry name" value="Jelly Rolls"/>
    <property type="match status" value="1"/>
</dbReference>
<dbReference type="PRINTS" id="PR00032">
    <property type="entry name" value="HTHARAC"/>
</dbReference>
<dbReference type="SUPFAM" id="SSF46689">
    <property type="entry name" value="Homeodomain-like"/>
    <property type="match status" value="2"/>
</dbReference>